<organism evidence="7 8">
    <name type="scientific">Candidatus Endonucleibacter bathymodioli</name>
    <dbReference type="NCBI Taxonomy" id="539814"/>
    <lineage>
        <taxon>Bacteria</taxon>
        <taxon>Pseudomonadati</taxon>
        <taxon>Pseudomonadota</taxon>
        <taxon>Gammaproteobacteria</taxon>
        <taxon>Oceanospirillales</taxon>
        <taxon>Endozoicomonadaceae</taxon>
        <taxon>Candidatus Endonucleibacter</taxon>
    </lineage>
</organism>
<feature type="domain" description="Pyruvate carboxyltransferase" evidence="6">
    <location>
        <begin position="12"/>
        <end position="279"/>
    </location>
</feature>
<proteinExistence type="inferred from homology"/>
<comment type="pathway">
    <text evidence="1">Metabolic intermediate metabolism; (S)-3-hydroxy-3-methylglutaryl-CoA degradation; acetoacetate from (S)-3-hydroxy-3-methylglutaryl-CoA: step 1/1.</text>
</comment>
<evidence type="ECO:0000313" key="7">
    <source>
        <dbReference type="EMBL" id="MDP0589030.1"/>
    </source>
</evidence>
<dbReference type="GO" id="GO:0004419">
    <property type="term" value="F:hydroxymethylglutaryl-CoA lyase activity"/>
    <property type="evidence" value="ECO:0007669"/>
    <property type="project" value="UniProtKB-EC"/>
</dbReference>
<dbReference type="SUPFAM" id="SSF51569">
    <property type="entry name" value="Aldolase"/>
    <property type="match status" value="1"/>
</dbReference>
<dbReference type="PROSITE" id="PS50991">
    <property type="entry name" value="PYR_CT"/>
    <property type="match status" value="1"/>
</dbReference>
<evidence type="ECO:0000259" key="6">
    <source>
        <dbReference type="PROSITE" id="PS50991"/>
    </source>
</evidence>
<dbReference type="NCBIfam" id="NF004283">
    <property type="entry name" value="PRK05692.1"/>
    <property type="match status" value="1"/>
</dbReference>
<dbReference type="InterPro" id="IPR013785">
    <property type="entry name" value="Aldolase_TIM"/>
</dbReference>
<keyword evidence="4" id="KW-0479">Metal-binding</keyword>
<sequence length="306" mass="32454">MLLMQQSESRMVRIVEVGPRDGLQGLSSQVPATVRAKLIEKLVDAGLTHIEVGSFVSPKKVPAMANSDQVVKQIKRKPGVVYSALTPNIKGFEQALAVGVSEVAVFSSASEHFCQENINCSIAESFRRFEPIMTAATKHNIPVRGYISCVMGCPYEGDISSKKVVEVCREMKQAGCYELSLGDTIGVGTPKKARELFNAVVGVVPIGCISAHFHNTYGQALANLYGMVVDGLSVIDSATAGLGGCPYAPGASGNISTEDVVYMLNGLGIETGIDMQQLLAASDYICKYIGIASKSNTGQALAAKKQ</sequence>
<accession>A0AA90NLS7</accession>
<dbReference type="EMBL" id="JASXSV010000009">
    <property type="protein sequence ID" value="MDP0589030.1"/>
    <property type="molecule type" value="Genomic_DNA"/>
</dbReference>
<dbReference type="AlphaFoldDB" id="A0AA90NLS7"/>
<dbReference type="GO" id="GO:0006552">
    <property type="term" value="P:L-leucine catabolic process"/>
    <property type="evidence" value="ECO:0007669"/>
    <property type="project" value="TreeGrafter"/>
</dbReference>
<keyword evidence="8" id="KW-1185">Reference proteome</keyword>
<reference evidence="7 8" key="1">
    <citation type="journal article" date="2023" name="bioRxiv">
        <title>An intranuclear bacterial parasite of deep-sea mussels expresses apoptosis inhibitors acquired from its host.</title>
        <authorList>
            <person name="Gonzalez Porras M.A."/>
            <person name="Assie A."/>
            <person name="Tietjen M."/>
            <person name="Violette M."/>
            <person name="Kleiner M."/>
            <person name="Gruber-Vodicka H."/>
            <person name="Dubilier N."/>
            <person name="Leisch N."/>
        </authorList>
    </citation>
    <scope>NUCLEOTIDE SEQUENCE [LARGE SCALE GENOMIC DNA]</scope>
    <source>
        <strain evidence="7">IAP13</strain>
    </source>
</reference>
<dbReference type="InterPro" id="IPR000891">
    <property type="entry name" value="PYR_CT"/>
</dbReference>
<evidence type="ECO:0000256" key="4">
    <source>
        <dbReference type="ARBA" id="ARBA00022723"/>
    </source>
</evidence>
<comment type="caution">
    <text evidence="7">The sequence shown here is derived from an EMBL/GenBank/DDBJ whole genome shotgun (WGS) entry which is preliminary data.</text>
</comment>
<dbReference type="Gene3D" id="3.20.20.70">
    <property type="entry name" value="Aldolase class I"/>
    <property type="match status" value="1"/>
</dbReference>
<gene>
    <name evidence="7" type="ORF">QS748_07480</name>
</gene>
<comment type="similarity">
    <text evidence="2">Belongs to the HMG-CoA lyase family.</text>
</comment>
<dbReference type="CDD" id="cd07938">
    <property type="entry name" value="DRE_TIM_HMGL"/>
    <property type="match status" value="1"/>
</dbReference>
<dbReference type="Proteomes" id="UP001178148">
    <property type="component" value="Unassembled WGS sequence"/>
</dbReference>
<evidence type="ECO:0000256" key="2">
    <source>
        <dbReference type="ARBA" id="ARBA00009405"/>
    </source>
</evidence>
<evidence type="ECO:0000313" key="8">
    <source>
        <dbReference type="Proteomes" id="UP001178148"/>
    </source>
</evidence>
<dbReference type="FunFam" id="3.20.20.70:FF:000201">
    <property type="entry name" value="Hydroxymethylglutaryl-CoA lyase"/>
    <property type="match status" value="1"/>
</dbReference>
<protein>
    <recommendedName>
        <fullName evidence="3">hydroxymethylglutaryl-CoA lyase</fullName>
        <ecNumber evidence="3">4.1.3.4</ecNumber>
    </recommendedName>
</protein>
<dbReference type="EC" id="4.1.3.4" evidence="3"/>
<keyword evidence="5 7" id="KW-0456">Lyase</keyword>
<dbReference type="PANTHER" id="PTHR42738:SF7">
    <property type="entry name" value="HYDROXYMETHYLGLUTARYL-COA LYASE"/>
    <property type="match status" value="1"/>
</dbReference>
<evidence type="ECO:0000256" key="1">
    <source>
        <dbReference type="ARBA" id="ARBA00005143"/>
    </source>
</evidence>
<dbReference type="PANTHER" id="PTHR42738">
    <property type="entry name" value="HYDROXYMETHYLGLUTARYL-COA LYASE"/>
    <property type="match status" value="1"/>
</dbReference>
<dbReference type="GO" id="GO:0046951">
    <property type="term" value="P:ketone body biosynthetic process"/>
    <property type="evidence" value="ECO:0007669"/>
    <property type="project" value="TreeGrafter"/>
</dbReference>
<evidence type="ECO:0000256" key="5">
    <source>
        <dbReference type="ARBA" id="ARBA00023239"/>
    </source>
</evidence>
<name>A0AA90NLS7_9GAMM</name>
<evidence type="ECO:0000256" key="3">
    <source>
        <dbReference type="ARBA" id="ARBA00012910"/>
    </source>
</evidence>
<dbReference type="Pfam" id="PF00682">
    <property type="entry name" value="HMGL-like"/>
    <property type="match status" value="1"/>
</dbReference>
<dbReference type="GO" id="GO:0046872">
    <property type="term" value="F:metal ion binding"/>
    <property type="evidence" value="ECO:0007669"/>
    <property type="project" value="UniProtKB-KW"/>
</dbReference>
<dbReference type="InterPro" id="IPR043594">
    <property type="entry name" value="HMGL"/>
</dbReference>